<evidence type="ECO:0000313" key="3">
    <source>
        <dbReference type="Proteomes" id="UP000010116"/>
    </source>
</evidence>
<dbReference type="EMBL" id="JH611180">
    <property type="protein sequence ID" value="EJP73165.1"/>
    <property type="molecule type" value="Genomic_DNA"/>
</dbReference>
<gene>
    <name evidence="2" type="ORF">NT02SARS_1605</name>
</gene>
<reference evidence="2 3" key="1">
    <citation type="journal article" date="2012" name="ISME J.">
        <title>Genomic insights to SAR86, an abundant and uncultivated marine bacterial lineage.</title>
        <authorList>
            <person name="Dupont C.L."/>
            <person name="Rusch D.B."/>
            <person name="Yooseph S."/>
            <person name="Lombardo M.J."/>
            <person name="Richter R.A."/>
            <person name="Valas R."/>
            <person name="Novotny M."/>
            <person name="Yee-Greenbaum J."/>
            <person name="Selengut J.D."/>
            <person name="Haft D.H."/>
            <person name="Halpern A.L."/>
            <person name="Lasken R.S."/>
            <person name="Nealson K."/>
            <person name="Friedman R."/>
            <person name="Venter J.C."/>
        </authorList>
    </citation>
    <scope>NUCLEOTIDE SEQUENCE [LARGE SCALE GENOMIC DNA]</scope>
</reference>
<name>J4X0D9_9GAMM</name>
<evidence type="ECO:0000313" key="2">
    <source>
        <dbReference type="EMBL" id="EJP73165.1"/>
    </source>
</evidence>
<organism evidence="2 3">
    <name type="scientific">SAR86 cluster bacterium SAR86B</name>
    <dbReference type="NCBI Taxonomy" id="1123867"/>
    <lineage>
        <taxon>Bacteria</taxon>
        <taxon>Pseudomonadati</taxon>
        <taxon>Pseudomonadota</taxon>
        <taxon>Gammaproteobacteria</taxon>
        <taxon>SAR86 cluster</taxon>
    </lineage>
</organism>
<feature type="transmembrane region" description="Helical" evidence="1">
    <location>
        <begin position="43"/>
        <end position="61"/>
    </location>
</feature>
<dbReference type="AlphaFoldDB" id="J4X0D9"/>
<keyword evidence="1" id="KW-0472">Membrane</keyword>
<keyword evidence="1" id="KW-1133">Transmembrane helix</keyword>
<evidence type="ECO:0000256" key="1">
    <source>
        <dbReference type="SAM" id="Phobius"/>
    </source>
</evidence>
<sequence length="74" mass="9123">MRETINNKNNTKLNNIHQNILFNLRQLMFLSFYFKTNLSVRKILLLIQIFILYSKVLHITYEYKKYKKYALSYI</sequence>
<accession>J4X0D9</accession>
<evidence type="ECO:0008006" key="4">
    <source>
        <dbReference type="Google" id="ProtNLM"/>
    </source>
</evidence>
<dbReference type="HOGENOM" id="CLU_2685751_0_0_6"/>
<proteinExistence type="predicted"/>
<keyword evidence="1" id="KW-0812">Transmembrane</keyword>
<dbReference type="Proteomes" id="UP000010116">
    <property type="component" value="Unassembled WGS sequence"/>
</dbReference>
<protein>
    <recommendedName>
        <fullName evidence="4">Transmembrane protein</fullName>
    </recommendedName>
</protein>